<dbReference type="InterPro" id="IPR036397">
    <property type="entry name" value="RNaseH_sf"/>
</dbReference>
<protein>
    <submittedName>
        <fullName evidence="1">TCB1</fullName>
    </submittedName>
</protein>
<organism evidence="1 2">
    <name type="scientific">Hepatospora eriocheir</name>
    <dbReference type="NCBI Taxonomy" id="1081669"/>
    <lineage>
        <taxon>Eukaryota</taxon>
        <taxon>Fungi</taxon>
        <taxon>Fungi incertae sedis</taxon>
        <taxon>Microsporidia</taxon>
        <taxon>Hepatosporidae</taxon>
        <taxon>Hepatospora</taxon>
    </lineage>
</organism>
<gene>
    <name evidence="1" type="primary">TCB1</name>
    <name evidence="1" type="ORF">A0H76_855</name>
</gene>
<dbReference type="Proteomes" id="UP000192501">
    <property type="component" value="Unassembled WGS sequence"/>
</dbReference>
<evidence type="ECO:0000313" key="2">
    <source>
        <dbReference type="Proteomes" id="UP000192501"/>
    </source>
</evidence>
<evidence type="ECO:0000313" key="1">
    <source>
        <dbReference type="EMBL" id="ORD99432.1"/>
    </source>
</evidence>
<dbReference type="VEuPathDB" id="MicrosporidiaDB:A0H76_855"/>
<accession>A0A1X0QI22</accession>
<dbReference type="AlphaFoldDB" id="A0A1X0QI22"/>
<dbReference type="EMBL" id="LTAI01000197">
    <property type="protein sequence ID" value="ORD99432.1"/>
    <property type="molecule type" value="Genomic_DNA"/>
</dbReference>
<comment type="caution">
    <text evidence="1">The sequence shown here is derived from an EMBL/GenBank/DDBJ whole genome shotgun (WGS) entry which is preliminary data.</text>
</comment>
<dbReference type="GO" id="GO:0003676">
    <property type="term" value="F:nucleic acid binding"/>
    <property type="evidence" value="ECO:0007669"/>
    <property type="project" value="InterPro"/>
</dbReference>
<sequence length="66" mass="7624">MLWGCFSYNGVGKIEVVKGNMTVMSYTQILKRNLLLSVKKLNMGDDFIFQQDNDPKHKASFTNNFF</sequence>
<dbReference type="Gene3D" id="3.30.420.10">
    <property type="entry name" value="Ribonuclease H-like superfamily/Ribonuclease H"/>
    <property type="match status" value="1"/>
</dbReference>
<proteinExistence type="predicted"/>
<name>A0A1X0QI22_9MICR</name>
<reference evidence="1 2" key="1">
    <citation type="journal article" date="2017" name="Environ. Microbiol.">
        <title>Decay of the glycolytic pathway and adaptation to intranuclear parasitism within Enterocytozoonidae microsporidia.</title>
        <authorList>
            <person name="Wiredu Boakye D."/>
            <person name="Jaroenlak P."/>
            <person name="Prachumwat A."/>
            <person name="Williams T.A."/>
            <person name="Bateman K.S."/>
            <person name="Itsathitphaisarn O."/>
            <person name="Sritunyalucksana K."/>
            <person name="Paszkiewicz K.H."/>
            <person name="Moore K.A."/>
            <person name="Stentiford G.D."/>
            <person name="Williams B.A."/>
        </authorList>
    </citation>
    <scope>NUCLEOTIDE SEQUENCE [LARGE SCALE GENOMIC DNA]</scope>
    <source>
        <strain evidence="2">canceri</strain>
    </source>
</reference>